<comment type="caution">
    <text evidence="4">The sequence shown here is derived from an EMBL/GenBank/DDBJ whole genome shotgun (WGS) entry which is preliminary data.</text>
</comment>
<dbReference type="GO" id="GO:0042781">
    <property type="term" value="F:3'-tRNA processing endoribonuclease activity"/>
    <property type="evidence" value="ECO:0007669"/>
    <property type="project" value="TreeGrafter"/>
</dbReference>
<keyword evidence="1" id="KW-0378">Hydrolase</keyword>
<protein>
    <submittedName>
        <fullName evidence="4">Ribonuclease BN (tRNA processing enzyme)</fullName>
    </submittedName>
</protein>
<keyword evidence="5" id="KW-1185">Reference proteome</keyword>
<dbReference type="Proteomes" id="UP000571950">
    <property type="component" value="Unassembled WGS sequence"/>
</dbReference>
<dbReference type="CDD" id="cd07719">
    <property type="entry name" value="arylsulfatase_AtsA-like_MBL-fold"/>
    <property type="match status" value="1"/>
</dbReference>
<dbReference type="AlphaFoldDB" id="A0A7W6BJ19"/>
<name>A0A7W6BJ19_9SPHN</name>
<evidence type="ECO:0000256" key="2">
    <source>
        <dbReference type="SAM" id="SignalP"/>
    </source>
</evidence>
<dbReference type="PANTHER" id="PTHR46018">
    <property type="entry name" value="ZINC PHOSPHODIESTERASE ELAC PROTEIN 1"/>
    <property type="match status" value="1"/>
</dbReference>
<organism evidence="4 5">
    <name type="scientific">Sphingobium jiangsuense</name>
    <dbReference type="NCBI Taxonomy" id="870476"/>
    <lineage>
        <taxon>Bacteria</taxon>
        <taxon>Pseudomonadati</taxon>
        <taxon>Pseudomonadota</taxon>
        <taxon>Alphaproteobacteria</taxon>
        <taxon>Sphingomonadales</taxon>
        <taxon>Sphingomonadaceae</taxon>
        <taxon>Sphingobium</taxon>
    </lineage>
</organism>
<dbReference type="InterPro" id="IPR036866">
    <property type="entry name" value="RibonucZ/Hydroxyglut_hydro"/>
</dbReference>
<dbReference type="RefSeq" id="WP_188071531.1">
    <property type="nucleotide sequence ID" value="NZ_BSPS01000004.1"/>
</dbReference>
<accession>A0A7W6BJ19</accession>
<evidence type="ECO:0000313" key="5">
    <source>
        <dbReference type="Proteomes" id="UP000571950"/>
    </source>
</evidence>
<feature type="chain" id="PRO_5030702983" evidence="2">
    <location>
        <begin position="25"/>
        <end position="320"/>
    </location>
</feature>
<dbReference type="Pfam" id="PF12706">
    <property type="entry name" value="Lactamase_B_2"/>
    <property type="match status" value="1"/>
</dbReference>
<dbReference type="PROSITE" id="PS51257">
    <property type="entry name" value="PROKAR_LIPOPROTEIN"/>
    <property type="match status" value="1"/>
</dbReference>
<reference evidence="4 5" key="1">
    <citation type="submission" date="2020-08" db="EMBL/GenBank/DDBJ databases">
        <title>Genomic Encyclopedia of Type Strains, Phase IV (KMG-IV): sequencing the most valuable type-strain genomes for metagenomic binning, comparative biology and taxonomic classification.</title>
        <authorList>
            <person name="Goeker M."/>
        </authorList>
    </citation>
    <scope>NUCLEOTIDE SEQUENCE [LARGE SCALE GENOMIC DNA]</scope>
    <source>
        <strain evidence="4 5">DSM 26189</strain>
    </source>
</reference>
<evidence type="ECO:0000259" key="3">
    <source>
        <dbReference type="SMART" id="SM00849"/>
    </source>
</evidence>
<dbReference type="SUPFAM" id="SSF56281">
    <property type="entry name" value="Metallo-hydrolase/oxidoreductase"/>
    <property type="match status" value="1"/>
</dbReference>
<keyword evidence="2" id="KW-0732">Signal</keyword>
<dbReference type="PANTHER" id="PTHR46018:SF2">
    <property type="entry name" value="ZINC PHOSPHODIESTERASE ELAC PROTEIN 1"/>
    <property type="match status" value="1"/>
</dbReference>
<dbReference type="Gene3D" id="3.60.15.10">
    <property type="entry name" value="Ribonuclease Z/Hydroxyacylglutathione hydrolase-like"/>
    <property type="match status" value="1"/>
</dbReference>
<evidence type="ECO:0000313" key="4">
    <source>
        <dbReference type="EMBL" id="MBB3925971.1"/>
    </source>
</evidence>
<dbReference type="EMBL" id="JACIDT010000005">
    <property type="protein sequence ID" value="MBB3925971.1"/>
    <property type="molecule type" value="Genomic_DNA"/>
</dbReference>
<dbReference type="SMART" id="SM00849">
    <property type="entry name" value="Lactamase_B"/>
    <property type="match status" value="1"/>
</dbReference>
<dbReference type="InterPro" id="IPR044094">
    <property type="entry name" value="AtsA-like_MBL-fold"/>
</dbReference>
<sequence>MARRRAGAALALALAACIALPTAAAPPPREGAEFITLGTMGGPLPNPTRAQPANLLRTGGHNIVIDIGDGAVGQLARAGVPATGIDAVIISHLHFDHMGGLLALLGLYQQIAVERELTIYGPPGTRRMVEGLLAAMQPAAEVGPGLPGYVPRVPGALVKTVELSDGDSFSLGTARVTVAANTHYSFPEGSAEARRFQSLSLRFDLPDRSIVYTGDTGPSAAVERLAKGVDLLICEIVDVDAAMASLRKARPAMTDAQLAAIRPHFADQHLTAEEIGKLGARTGAKHIVITHNPGSGPEVIPIIRRWYAGPVTIANDLDRF</sequence>
<feature type="signal peptide" evidence="2">
    <location>
        <begin position="1"/>
        <end position="24"/>
    </location>
</feature>
<proteinExistence type="predicted"/>
<evidence type="ECO:0000256" key="1">
    <source>
        <dbReference type="ARBA" id="ARBA00022801"/>
    </source>
</evidence>
<dbReference type="InterPro" id="IPR001279">
    <property type="entry name" value="Metallo-B-lactamas"/>
</dbReference>
<gene>
    <name evidence="4" type="ORF">GGR43_001686</name>
</gene>
<feature type="domain" description="Metallo-beta-lactamase" evidence="3">
    <location>
        <begin position="50"/>
        <end position="264"/>
    </location>
</feature>